<gene>
    <name evidence="2" type="ORF">NDES1114_LOCUS10401</name>
</gene>
<proteinExistence type="predicted"/>
<reference evidence="2" key="1">
    <citation type="submission" date="2021-01" db="EMBL/GenBank/DDBJ databases">
        <authorList>
            <person name="Corre E."/>
            <person name="Pelletier E."/>
            <person name="Niang G."/>
            <person name="Scheremetjew M."/>
            <person name="Finn R."/>
            <person name="Kale V."/>
            <person name="Holt S."/>
            <person name="Cochrane G."/>
            <person name="Meng A."/>
            <person name="Brown T."/>
            <person name="Cohen L."/>
        </authorList>
    </citation>
    <scope>NUCLEOTIDE SEQUENCE</scope>
    <source>
        <strain evidence="2">CCAP 1951/1</strain>
    </source>
</reference>
<protein>
    <submittedName>
        <fullName evidence="2">Uncharacterized protein</fullName>
    </submittedName>
</protein>
<feature type="compositionally biased region" description="Polar residues" evidence="1">
    <location>
        <begin position="41"/>
        <end position="50"/>
    </location>
</feature>
<feature type="compositionally biased region" description="Polar residues" evidence="1">
    <location>
        <begin position="218"/>
        <end position="232"/>
    </location>
</feature>
<name>A0A7S1LLJ1_NEODS</name>
<dbReference type="EMBL" id="HBGF01015862">
    <property type="protein sequence ID" value="CAD9107367.1"/>
    <property type="molecule type" value="Transcribed_RNA"/>
</dbReference>
<dbReference type="AlphaFoldDB" id="A0A7S1LLJ1"/>
<sequence>MPLATPDFGPPPVPVAPRRSPSATARRRPQQRAGPQVPRSRPTTPISSRAPTPERCRSPSDVAADDWEHHRSVSCASSFVGRAGRSDDGAASSTLSVGRLRFLQRGRVDAPPIATPFMDDEPADSSRDARNALPAVAVADDENAAENYARSHAPPIRTPASPQDLTRLRYDNGAWVPVRDAQEWGALFRTQAAVESSSSDAQRHDRGVQAFSDAGTRPTPSEQATRSASTRTVEPVSQPRPPPVLCSVRIERDDDAVPSHESALRSRHSSVGQGAFLTPAW</sequence>
<evidence type="ECO:0000256" key="1">
    <source>
        <dbReference type="SAM" id="MobiDB-lite"/>
    </source>
</evidence>
<feature type="compositionally biased region" description="Basic and acidic residues" evidence="1">
    <location>
        <begin position="249"/>
        <end position="264"/>
    </location>
</feature>
<evidence type="ECO:0000313" key="2">
    <source>
        <dbReference type="EMBL" id="CAD9107367.1"/>
    </source>
</evidence>
<accession>A0A7S1LLJ1</accession>
<feature type="region of interest" description="Disordered" evidence="1">
    <location>
        <begin position="195"/>
        <end position="281"/>
    </location>
</feature>
<organism evidence="2">
    <name type="scientific">Neobodo designis</name>
    <name type="common">Flagellated protozoan</name>
    <name type="synonym">Bodo designis</name>
    <dbReference type="NCBI Taxonomy" id="312471"/>
    <lineage>
        <taxon>Eukaryota</taxon>
        <taxon>Discoba</taxon>
        <taxon>Euglenozoa</taxon>
        <taxon>Kinetoplastea</taxon>
        <taxon>Metakinetoplastina</taxon>
        <taxon>Neobodonida</taxon>
        <taxon>Neobodo</taxon>
    </lineage>
</organism>
<feature type="region of interest" description="Disordered" evidence="1">
    <location>
        <begin position="1"/>
        <end position="131"/>
    </location>
</feature>